<dbReference type="EMBL" id="KN847318">
    <property type="protein sequence ID" value="KIW59464.1"/>
    <property type="molecule type" value="Genomic_DNA"/>
</dbReference>
<dbReference type="InterPro" id="IPR002068">
    <property type="entry name" value="A-crystallin/Hsp20_dom"/>
</dbReference>
<sequence>MSPPLYLRTILNPPHVTLGLHGPSHRHSLRSVFDYLGSSELDAIFSSHRHEESDKEAVAFPNFDVRETPSTYFLEGEFPGIHDPLEIVIEPLGAKGLSIEARTTDMDLKDEWGVDVIAPHHRRDSRETRRHPDVQTSSLARPEESAPRSEYTELDSYTQQTEEHPTRPGSKPNEPTAGEKLTILLSERHVGRLRRSFSFPESIDFDNMKAKLKDGILRIKVPKSSVKKRSQRVAVEYAS</sequence>
<dbReference type="InterPro" id="IPR008978">
    <property type="entry name" value="HSP20-like_chaperone"/>
</dbReference>
<dbReference type="Proteomes" id="UP000054342">
    <property type="component" value="Unassembled WGS sequence"/>
</dbReference>
<dbReference type="STRING" id="348802.A0A0D2FH45"/>
<evidence type="ECO:0000313" key="7">
    <source>
        <dbReference type="Proteomes" id="UP000054342"/>
    </source>
</evidence>
<gene>
    <name evidence="6" type="ORF">PV05_03911</name>
</gene>
<dbReference type="RefSeq" id="XP_013320048.1">
    <property type="nucleotide sequence ID" value="XM_013464594.1"/>
</dbReference>
<accession>A0A0D2FH45</accession>
<dbReference type="Pfam" id="PF00011">
    <property type="entry name" value="HSP20"/>
    <property type="match status" value="1"/>
</dbReference>
<evidence type="ECO:0000256" key="3">
    <source>
        <dbReference type="RuleBase" id="RU003616"/>
    </source>
</evidence>
<dbReference type="CDD" id="cd06464">
    <property type="entry name" value="ACD_sHsps-like"/>
    <property type="match status" value="1"/>
</dbReference>
<evidence type="ECO:0000256" key="1">
    <source>
        <dbReference type="ARBA" id="ARBA00023016"/>
    </source>
</evidence>
<dbReference type="SUPFAM" id="SSF49764">
    <property type="entry name" value="HSP20-like chaperones"/>
    <property type="match status" value="1"/>
</dbReference>
<feature type="region of interest" description="Disordered" evidence="4">
    <location>
        <begin position="119"/>
        <end position="177"/>
    </location>
</feature>
<dbReference type="PANTHER" id="PTHR11527">
    <property type="entry name" value="HEAT-SHOCK PROTEIN 20 FAMILY MEMBER"/>
    <property type="match status" value="1"/>
</dbReference>
<dbReference type="GeneID" id="25325819"/>
<proteinExistence type="inferred from homology"/>
<comment type="similarity">
    <text evidence="2 3">Belongs to the small heat shock protein (HSP20) family.</text>
</comment>
<organism evidence="6 7">
    <name type="scientific">Exophiala xenobiotica</name>
    <dbReference type="NCBI Taxonomy" id="348802"/>
    <lineage>
        <taxon>Eukaryota</taxon>
        <taxon>Fungi</taxon>
        <taxon>Dikarya</taxon>
        <taxon>Ascomycota</taxon>
        <taxon>Pezizomycotina</taxon>
        <taxon>Eurotiomycetes</taxon>
        <taxon>Chaetothyriomycetidae</taxon>
        <taxon>Chaetothyriales</taxon>
        <taxon>Herpotrichiellaceae</taxon>
        <taxon>Exophiala</taxon>
    </lineage>
</organism>
<keyword evidence="7" id="KW-1185">Reference proteome</keyword>
<feature type="compositionally biased region" description="Basic and acidic residues" evidence="4">
    <location>
        <begin position="141"/>
        <end position="151"/>
    </location>
</feature>
<protein>
    <recommendedName>
        <fullName evidence="5">SHSP domain-containing protein</fullName>
    </recommendedName>
</protein>
<name>A0A0D2FH45_9EURO</name>
<dbReference type="HOGENOM" id="CLU_046737_1_1_1"/>
<keyword evidence="1" id="KW-0346">Stress response</keyword>
<dbReference type="Gene3D" id="2.60.40.790">
    <property type="match status" value="1"/>
</dbReference>
<feature type="compositionally biased region" description="Basic and acidic residues" evidence="4">
    <location>
        <begin position="124"/>
        <end position="133"/>
    </location>
</feature>
<evidence type="ECO:0000256" key="4">
    <source>
        <dbReference type="SAM" id="MobiDB-lite"/>
    </source>
</evidence>
<dbReference type="AlphaFoldDB" id="A0A0D2FH45"/>
<evidence type="ECO:0000259" key="5">
    <source>
        <dbReference type="PROSITE" id="PS01031"/>
    </source>
</evidence>
<dbReference type="InterPro" id="IPR031107">
    <property type="entry name" value="Small_HSP"/>
</dbReference>
<evidence type="ECO:0000256" key="2">
    <source>
        <dbReference type="PROSITE-ProRule" id="PRU00285"/>
    </source>
</evidence>
<dbReference type="PROSITE" id="PS01031">
    <property type="entry name" value="SHSP"/>
    <property type="match status" value="1"/>
</dbReference>
<dbReference type="OrthoDB" id="1431247at2759"/>
<evidence type="ECO:0000313" key="6">
    <source>
        <dbReference type="EMBL" id="KIW59464.1"/>
    </source>
</evidence>
<feature type="domain" description="SHSP" evidence="5">
    <location>
        <begin position="54"/>
        <end position="238"/>
    </location>
</feature>
<reference evidence="6 7" key="1">
    <citation type="submission" date="2015-01" db="EMBL/GenBank/DDBJ databases">
        <title>The Genome Sequence of Exophiala xenobiotica CBS118157.</title>
        <authorList>
            <consortium name="The Broad Institute Genomics Platform"/>
            <person name="Cuomo C."/>
            <person name="de Hoog S."/>
            <person name="Gorbushina A."/>
            <person name="Stielow B."/>
            <person name="Teixiera M."/>
            <person name="Abouelleil A."/>
            <person name="Chapman S.B."/>
            <person name="Priest M."/>
            <person name="Young S.K."/>
            <person name="Wortman J."/>
            <person name="Nusbaum C."/>
            <person name="Birren B."/>
        </authorList>
    </citation>
    <scope>NUCLEOTIDE SEQUENCE [LARGE SCALE GENOMIC DNA]</scope>
    <source>
        <strain evidence="6 7">CBS 118157</strain>
    </source>
</reference>